<gene>
    <name evidence="2" type="ORF">SAMN02910344_01111</name>
</gene>
<dbReference type="InterPro" id="IPR027417">
    <property type="entry name" value="P-loop_NTPase"/>
</dbReference>
<accession>A0A662ZK61</accession>
<protein>
    <recommendedName>
        <fullName evidence="1">ATPase AAA-type core domain-containing protein</fullName>
    </recommendedName>
</protein>
<evidence type="ECO:0000313" key="3">
    <source>
        <dbReference type="Proteomes" id="UP000243745"/>
    </source>
</evidence>
<organism evidence="2 3">
    <name type="scientific">Ruminobacter amylophilus</name>
    <dbReference type="NCBI Taxonomy" id="867"/>
    <lineage>
        <taxon>Bacteria</taxon>
        <taxon>Pseudomonadati</taxon>
        <taxon>Pseudomonadota</taxon>
        <taxon>Gammaproteobacteria</taxon>
        <taxon>Aeromonadales</taxon>
        <taxon>Succinivibrionaceae</taxon>
        <taxon>Ruminobacter</taxon>
    </lineage>
</organism>
<dbReference type="Proteomes" id="UP000243745">
    <property type="component" value="Unassembled WGS sequence"/>
</dbReference>
<dbReference type="Pfam" id="PF13304">
    <property type="entry name" value="AAA_21"/>
    <property type="match status" value="1"/>
</dbReference>
<dbReference type="AlphaFoldDB" id="A0A662ZK61"/>
<dbReference type="PANTHER" id="PTHR40396">
    <property type="entry name" value="ATPASE-LIKE PROTEIN"/>
    <property type="match status" value="1"/>
</dbReference>
<proteinExistence type="predicted"/>
<dbReference type="GO" id="GO:0005524">
    <property type="term" value="F:ATP binding"/>
    <property type="evidence" value="ECO:0007669"/>
    <property type="project" value="InterPro"/>
</dbReference>
<reference evidence="2 3" key="1">
    <citation type="submission" date="2016-10" db="EMBL/GenBank/DDBJ databases">
        <authorList>
            <person name="Varghese N."/>
            <person name="Submissions S."/>
        </authorList>
    </citation>
    <scope>NUCLEOTIDE SEQUENCE [LARGE SCALE GENOMIC DNA]</scope>
    <source>
        <strain evidence="2 3">DSM 1361</strain>
    </source>
</reference>
<evidence type="ECO:0000259" key="1">
    <source>
        <dbReference type="Pfam" id="PF13304"/>
    </source>
</evidence>
<sequence length="460" mass="53177">MLVRFNVGNFCSISDNQSFSMISGNVKNHKDRLYSAKDFKILKFASIFGANASGKSNLIKAIHYAVTILLQGTENSFADSNRNNYFRLNPSGKDRNSYFEFEILINDSVYAYGFEISIFEKKIKEEWLIRLGKNEDETIFTRKTDDGTSYFNDNYLNSDIAGRMNIYLDDYSHVYYKLFLKEIVSNKAELYKNDGKLGILREVYNWISNINILYPNTPVTGYDTLSFDNFSDLMKALTSFDTGISKIISHEISKEQAFDKVSYRLRDDVDKTIEFLGRQRTEALSGRDSRVLRVNINGNLILISINGDEIKFKEICFEHFGVSDVKFSLGEESDGTRRLLDLLSVLFAEENSLFIIDELDRSLHPQLTLYFVKTFLRIARKNNIQLVITTHESRLLNLNLLRQDEIYFIDRKENGASAIVPFDCFKERFDKRIDVAYLDGRYGAVPLFDSIYPDYEDGED</sequence>
<feature type="domain" description="ATPase AAA-type core" evidence="1">
    <location>
        <begin position="44"/>
        <end position="396"/>
    </location>
</feature>
<dbReference type="SUPFAM" id="SSF52540">
    <property type="entry name" value="P-loop containing nucleoside triphosphate hydrolases"/>
    <property type="match status" value="1"/>
</dbReference>
<dbReference type="InterPro" id="IPR003959">
    <property type="entry name" value="ATPase_AAA_core"/>
</dbReference>
<dbReference type="Gene3D" id="3.40.50.300">
    <property type="entry name" value="P-loop containing nucleotide triphosphate hydrolases"/>
    <property type="match status" value="1"/>
</dbReference>
<dbReference type="PANTHER" id="PTHR40396:SF1">
    <property type="entry name" value="ATPASE AAA-TYPE CORE DOMAIN-CONTAINING PROTEIN"/>
    <property type="match status" value="1"/>
</dbReference>
<evidence type="ECO:0000313" key="2">
    <source>
        <dbReference type="EMBL" id="SFP33231.1"/>
    </source>
</evidence>
<keyword evidence="3" id="KW-1185">Reference proteome</keyword>
<dbReference type="GO" id="GO:0016887">
    <property type="term" value="F:ATP hydrolysis activity"/>
    <property type="evidence" value="ECO:0007669"/>
    <property type="project" value="InterPro"/>
</dbReference>
<dbReference type="EMBL" id="FOXF01000016">
    <property type="protein sequence ID" value="SFP33231.1"/>
    <property type="molecule type" value="Genomic_DNA"/>
</dbReference>
<name>A0A662ZK61_9GAMM</name>